<dbReference type="EMBL" id="CM035431">
    <property type="protein sequence ID" value="KAH7296359.1"/>
    <property type="molecule type" value="Genomic_DNA"/>
</dbReference>
<proteinExistence type="predicted"/>
<evidence type="ECO:0000313" key="1">
    <source>
        <dbReference type="EMBL" id="KAH7296359.1"/>
    </source>
</evidence>
<reference evidence="1" key="1">
    <citation type="submission" date="2021-08" db="EMBL/GenBank/DDBJ databases">
        <title>WGS assembly of Ceratopteris richardii.</title>
        <authorList>
            <person name="Marchant D.B."/>
            <person name="Chen G."/>
            <person name="Jenkins J."/>
            <person name="Shu S."/>
            <person name="Leebens-Mack J."/>
            <person name="Grimwood J."/>
            <person name="Schmutz J."/>
            <person name="Soltis P."/>
            <person name="Soltis D."/>
            <person name="Chen Z.-H."/>
        </authorList>
    </citation>
    <scope>NUCLEOTIDE SEQUENCE</scope>
    <source>
        <strain evidence="1">Whitten #5841</strain>
        <tissue evidence="1">Leaf</tissue>
    </source>
</reference>
<evidence type="ECO:0000313" key="2">
    <source>
        <dbReference type="Proteomes" id="UP000825935"/>
    </source>
</evidence>
<sequence length="73" mass="8322">MDAEVMRLQPVWKHLILLERDSLGHQGKTCANAFDSSKYLQQSFVLISGQSLLIPSSHLRPQTIMHETQVHHS</sequence>
<accession>A0A8T2RIZ4</accession>
<comment type="caution">
    <text evidence="1">The sequence shown here is derived from an EMBL/GenBank/DDBJ whole genome shotgun (WGS) entry which is preliminary data.</text>
</comment>
<protein>
    <submittedName>
        <fullName evidence="1">Uncharacterized protein</fullName>
    </submittedName>
</protein>
<dbReference type="Proteomes" id="UP000825935">
    <property type="component" value="Chromosome 26"/>
</dbReference>
<dbReference type="AlphaFoldDB" id="A0A8T2RIZ4"/>
<organism evidence="1 2">
    <name type="scientific">Ceratopteris richardii</name>
    <name type="common">Triangle waterfern</name>
    <dbReference type="NCBI Taxonomy" id="49495"/>
    <lineage>
        <taxon>Eukaryota</taxon>
        <taxon>Viridiplantae</taxon>
        <taxon>Streptophyta</taxon>
        <taxon>Embryophyta</taxon>
        <taxon>Tracheophyta</taxon>
        <taxon>Polypodiopsida</taxon>
        <taxon>Polypodiidae</taxon>
        <taxon>Polypodiales</taxon>
        <taxon>Pteridineae</taxon>
        <taxon>Pteridaceae</taxon>
        <taxon>Parkerioideae</taxon>
        <taxon>Ceratopteris</taxon>
    </lineage>
</organism>
<name>A0A8T2RIZ4_CERRI</name>
<gene>
    <name evidence="1" type="ORF">KP509_26G020500</name>
</gene>
<keyword evidence="2" id="KW-1185">Reference proteome</keyword>